<name>A0A9P1EC89_CUSEU</name>
<gene>
    <name evidence="2" type="ORF">CEURO_LOCUS12482</name>
</gene>
<reference evidence="2" key="1">
    <citation type="submission" date="2022-07" db="EMBL/GenBank/DDBJ databases">
        <authorList>
            <person name="Macas J."/>
            <person name="Novak P."/>
            <person name="Neumann P."/>
        </authorList>
    </citation>
    <scope>NUCLEOTIDE SEQUENCE</scope>
</reference>
<dbReference type="AlphaFoldDB" id="A0A9P1EC89"/>
<comment type="caution">
    <text evidence="2">The sequence shown here is derived from an EMBL/GenBank/DDBJ whole genome shotgun (WGS) entry which is preliminary data.</text>
</comment>
<accession>A0A9P1EC89</accession>
<organism evidence="2 3">
    <name type="scientific">Cuscuta europaea</name>
    <name type="common">European dodder</name>
    <dbReference type="NCBI Taxonomy" id="41803"/>
    <lineage>
        <taxon>Eukaryota</taxon>
        <taxon>Viridiplantae</taxon>
        <taxon>Streptophyta</taxon>
        <taxon>Embryophyta</taxon>
        <taxon>Tracheophyta</taxon>
        <taxon>Spermatophyta</taxon>
        <taxon>Magnoliopsida</taxon>
        <taxon>eudicotyledons</taxon>
        <taxon>Gunneridae</taxon>
        <taxon>Pentapetalae</taxon>
        <taxon>asterids</taxon>
        <taxon>lamiids</taxon>
        <taxon>Solanales</taxon>
        <taxon>Convolvulaceae</taxon>
        <taxon>Cuscuteae</taxon>
        <taxon>Cuscuta</taxon>
        <taxon>Cuscuta subgen. Cuscuta</taxon>
    </lineage>
</organism>
<proteinExistence type="predicted"/>
<protein>
    <submittedName>
        <fullName evidence="2">Uncharacterized protein</fullName>
    </submittedName>
</protein>
<dbReference type="EMBL" id="CAMAPE010000031">
    <property type="protein sequence ID" value="CAH9093881.1"/>
    <property type="molecule type" value="Genomic_DNA"/>
</dbReference>
<dbReference type="Proteomes" id="UP001152484">
    <property type="component" value="Unassembled WGS sequence"/>
</dbReference>
<feature type="compositionally biased region" description="Acidic residues" evidence="1">
    <location>
        <begin position="42"/>
        <end position="57"/>
    </location>
</feature>
<feature type="region of interest" description="Disordered" evidence="1">
    <location>
        <begin position="25"/>
        <end position="64"/>
    </location>
</feature>
<sequence>MPILLKGFGEKFSMAEHTDDIVLVDTADKPARNQARARDMGEEPDPPTEDEEYEEVEEKQTEQTPPIPRLYYAFCSPLCIFRPVAPKNEKYIFAFTHFSY</sequence>
<feature type="non-terminal residue" evidence="2">
    <location>
        <position position="100"/>
    </location>
</feature>
<feature type="compositionally biased region" description="Basic and acidic residues" evidence="1">
    <location>
        <begin position="25"/>
        <end position="41"/>
    </location>
</feature>
<evidence type="ECO:0000256" key="1">
    <source>
        <dbReference type="SAM" id="MobiDB-lite"/>
    </source>
</evidence>
<evidence type="ECO:0000313" key="3">
    <source>
        <dbReference type="Proteomes" id="UP001152484"/>
    </source>
</evidence>
<evidence type="ECO:0000313" key="2">
    <source>
        <dbReference type="EMBL" id="CAH9093881.1"/>
    </source>
</evidence>
<keyword evidence="3" id="KW-1185">Reference proteome</keyword>